<organism evidence="7 8">
    <name type="scientific">Linum tenue</name>
    <dbReference type="NCBI Taxonomy" id="586396"/>
    <lineage>
        <taxon>Eukaryota</taxon>
        <taxon>Viridiplantae</taxon>
        <taxon>Streptophyta</taxon>
        <taxon>Embryophyta</taxon>
        <taxon>Tracheophyta</taxon>
        <taxon>Spermatophyta</taxon>
        <taxon>Magnoliopsida</taxon>
        <taxon>eudicotyledons</taxon>
        <taxon>Gunneridae</taxon>
        <taxon>Pentapetalae</taxon>
        <taxon>rosids</taxon>
        <taxon>fabids</taxon>
        <taxon>Malpighiales</taxon>
        <taxon>Linaceae</taxon>
        <taxon>Linum</taxon>
    </lineage>
</organism>
<evidence type="ECO:0000256" key="4">
    <source>
        <dbReference type="SAM" id="MobiDB-lite"/>
    </source>
</evidence>
<feature type="domain" description="Non-haem dioxygenase N-terminal" evidence="6">
    <location>
        <begin position="123"/>
        <end position="228"/>
    </location>
</feature>
<dbReference type="InterPro" id="IPR044861">
    <property type="entry name" value="IPNS-like_FE2OG_OXY"/>
</dbReference>
<feature type="non-terminal residue" evidence="7">
    <location>
        <position position="1"/>
    </location>
</feature>
<feature type="region of interest" description="Disordered" evidence="4">
    <location>
        <begin position="51"/>
        <end position="76"/>
    </location>
</feature>
<proteinExistence type="predicted"/>
<evidence type="ECO:0000313" key="8">
    <source>
        <dbReference type="Proteomes" id="UP001154282"/>
    </source>
</evidence>
<evidence type="ECO:0000256" key="3">
    <source>
        <dbReference type="ARBA" id="ARBA00023004"/>
    </source>
</evidence>
<keyword evidence="2" id="KW-0847">Vitamin C</keyword>
<dbReference type="GO" id="GO:0031418">
    <property type="term" value="F:L-ascorbic acid binding"/>
    <property type="evidence" value="ECO:0007669"/>
    <property type="project" value="UniProtKB-KW"/>
</dbReference>
<dbReference type="EMBL" id="CAMGYJ010000011">
    <property type="protein sequence ID" value="CAI0560779.1"/>
    <property type="molecule type" value="Genomic_DNA"/>
</dbReference>
<dbReference type="InterPro" id="IPR027443">
    <property type="entry name" value="IPNS-like_sf"/>
</dbReference>
<dbReference type="Pfam" id="PF03171">
    <property type="entry name" value="2OG-FeII_Oxy"/>
    <property type="match status" value="1"/>
</dbReference>
<evidence type="ECO:0000259" key="5">
    <source>
        <dbReference type="Pfam" id="PF03171"/>
    </source>
</evidence>
<reference evidence="7" key="1">
    <citation type="submission" date="2022-08" db="EMBL/GenBank/DDBJ databases">
        <authorList>
            <person name="Gutierrez-Valencia J."/>
        </authorList>
    </citation>
    <scope>NUCLEOTIDE SEQUENCE</scope>
</reference>
<evidence type="ECO:0000256" key="2">
    <source>
        <dbReference type="ARBA" id="ARBA00022896"/>
    </source>
</evidence>
<dbReference type="SUPFAM" id="SSF51197">
    <property type="entry name" value="Clavaminate synthase-like"/>
    <property type="match status" value="1"/>
</dbReference>
<dbReference type="GO" id="GO:0046872">
    <property type="term" value="F:metal ion binding"/>
    <property type="evidence" value="ECO:0007669"/>
    <property type="project" value="UniProtKB-KW"/>
</dbReference>
<protein>
    <submittedName>
        <fullName evidence="7">Uncharacterized protein</fullName>
    </submittedName>
</protein>
<keyword evidence="1" id="KW-0479">Metal-binding</keyword>
<sequence>CKCNVFPARIINWQFEEGNVCRYYHVIGRRQIDFHFPKSVVNRFEKPRNLAAPVTSQNSERRKPTVMESSPPSPAVEPVNFGRSLIVPSVQELAKECNEKLPPRYERPQIEPLVVSGDLDWTVPVIDLQKLASGDESSMDSDSELGNLHSACKDWGFFQVVNHGVCRTLLEELRVEVENLFQLPYEEKKRKQLWQQPHNHEGFGQLFVVSEEQKLDWNDMFYITTLPRHIRQNELFDKLPHKCRETVEAYSMEMRKLALKILSHMSRALGMDVNEMEDLFTNGVQSIRMNYYPPYAFVVNVGDIMEIVSNGVYRSIEHRAAVNSTRERLSVATFYSCKLDCTLGPARSLVGPRNPPAFQQVPVEDYFKEFFARRLNGKSYLEFMRINVDK</sequence>
<comment type="caution">
    <text evidence="7">The sequence shown here is derived from an EMBL/GenBank/DDBJ whole genome shotgun (WGS) entry which is preliminary data.</text>
</comment>
<dbReference type="Proteomes" id="UP001154282">
    <property type="component" value="Unassembled WGS sequence"/>
</dbReference>
<evidence type="ECO:0000259" key="6">
    <source>
        <dbReference type="Pfam" id="PF14226"/>
    </source>
</evidence>
<evidence type="ECO:0000313" key="7">
    <source>
        <dbReference type="EMBL" id="CAI0560779.1"/>
    </source>
</evidence>
<keyword evidence="8" id="KW-1185">Reference proteome</keyword>
<gene>
    <name evidence="7" type="ORF">LITE_LOCUS49806</name>
</gene>
<keyword evidence="3" id="KW-0408">Iron</keyword>
<accession>A0AAV0RT38</accession>
<dbReference type="InterPro" id="IPR026992">
    <property type="entry name" value="DIOX_N"/>
</dbReference>
<evidence type="ECO:0000256" key="1">
    <source>
        <dbReference type="ARBA" id="ARBA00022723"/>
    </source>
</evidence>
<dbReference type="AlphaFoldDB" id="A0AAV0RT38"/>
<dbReference type="InterPro" id="IPR050295">
    <property type="entry name" value="Plant_2OG-oxidoreductases"/>
</dbReference>
<feature type="domain" description="Isopenicillin N synthase-like Fe(2+) 2OG dioxygenase" evidence="5">
    <location>
        <begin position="291"/>
        <end position="335"/>
    </location>
</feature>
<dbReference type="Gene3D" id="2.60.120.330">
    <property type="entry name" value="B-lactam Antibiotic, Isopenicillin N Synthase, Chain"/>
    <property type="match status" value="2"/>
</dbReference>
<dbReference type="Pfam" id="PF14226">
    <property type="entry name" value="DIOX_N"/>
    <property type="match status" value="1"/>
</dbReference>
<dbReference type="PANTHER" id="PTHR47991">
    <property type="entry name" value="OXOGLUTARATE/IRON-DEPENDENT DIOXYGENASE"/>
    <property type="match status" value="1"/>
</dbReference>
<name>A0AAV0RT38_9ROSI</name>